<protein>
    <submittedName>
        <fullName evidence="1">Uncharacterized protein</fullName>
    </submittedName>
</protein>
<dbReference type="RefSeq" id="WP_113678638.1">
    <property type="nucleotide sequence ID" value="NZ_CP030261.1"/>
</dbReference>
<dbReference type="EMBL" id="CP030261">
    <property type="protein sequence ID" value="AXB57694.1"/>
    <property type="molecule type" value="Genomic_DNA"/>
</dbReference>
<dbReference type="Proteomes" id="UP000251561">
    <property type="component" value="Chromosome"/>
</dbReference>
<proteinExistence type="predicted"/>
<accession>A0A344LUV2</accession>
<gene>
    <name evidence="1" type="ORF">HYN86_14250</name>
</gene>
<reference evidence="1 2" key="1">
    <citation type="submission" date="2018-06" db="EMBL/GenBank/DDBJ databases">
        <title>Genome sequencing of Flavobacterium.</title>
        <authorList>
            <person name="Baek M.-G."/>
            <person name="Yi H."/>
        </authorList>
    </citation>
    <scope>NUCLEOTIDE SEQUENCE [LARGE SCALE GENOMIC DNA]</scope>
    <source>
        <strain evidence="1 2">HYN0086</strain>
    </source>
</reference>
<organism evidence="1 2">
    <name type="scientific">Flavobacterium fluviale</name>
    <dbReference type="NCBI Taxonomy" id="2249356"/>
    <lineage>
        <taxon>Bacteria</taxon>
        <taxon>Pseudomonadati</taxon>
        <taxon>Bacteroidota</taxon>
        <taxon>Flavobacteriia</taxon>
        <taxon>Flavobacteriales</taxon>
        <taxon>Flavobacteriaceae</taxon>
        <taxon>Flavobacterium</taxon>
    </lineage>
</organism>
<dbReference type="KEGG" id="ffl:HYN86_14250"/>
<dbReference type="AlphaFoldDB" id="A0A344LUV2"/>
<name>A0A344LUV2_9FLAO</name>
<dbReference type="OrthoDB" id="5540856at2"/>
<evidence type="ECO:0000313" key="2">
    <source>
        <dbReference type="Proteomes" id="UP000251561"/>
    </source>
</evidence>
<keyword evidence="2" id="KW-1185">Reference proteome</keyword>
<evidence type="ECO:0000313" key="1">
    <source>
        <dbReference type="EMBL" id="AXB57694.1"/>
    </source>
</evidence>
<sequence length="554" mass="64560">MKFILKEYLELLKEDGELDSLLSDLLFSMNIVPISKPQKGRQYGVDISAMGLDSDGIKKVFLFAVKQGNITRNVWDSNPNSIRQTLNEVLDVYIPKILTKGQRALPKKIIVATNGVLEQTIQLNWNSYIDEYAQPDKIEFDFWGIDTIASHIDGQLLAEQLFPSEFKILLRKTLAFIDLADYDCHHYYTLLEKLFESKADKKKNVLKVLRIARVCFSMVFKWSKDAGNLKQAVIASERTLLLSWNWIRKNDLLENDYVLDEFYNIHTIKINIGREYFIKTREHLYVKHSLFRYSRNQLEYSLTVWEQIGILCTIALTEITEARMHAIIKNTDYAKVCQSNVNEYAIGLKSLIANNPPAKYPEYDEHLIEISLALILLGKANELEFAKNWIATLVIGLNDSYRLKGFVPLFRTDYEELADIHLGNSRSEANSSMLLPLLAEWSVILKEPELYELVKKLITENYPNINLQIWFPESTSEDFLFTDNMSRKSGHAKCSIELYDDFEKYREEMLEEKTLLWEEKDFSIFAGHFSYLGYLSSRHFRSNLLPVYWREFLS</sequence>